<dbReference type="HAMAP" id="MF_01151">
    <property type="entry name" value="GrpE"/>
    <property type="match status" value="1"/>
</dbReference>
<evidence type="ECO:0000256" key="11">
    <source>
        <dbReference type="RuleBase" id="RU000639"/>
    </source>
</evidence>
<dbReference type="PANTHER" id="PTHR21237:SF23">
    <property type="entry name" value="GRPE PROTEIN HOMOLOG, MITOCHONDRIAL"/>
    <property type="match status" value="1"/>
</dbReference>
<gene>
    <name evidence="10 14" type="primary">grpE</name>
    <name evidence="14" type="ORF">DEQ80_03995</name>
</gene>
<dbReference type="Pfam" id="PF01025">
    <property type="entry name" value="GrpE"/>
    <property type="match status" value="1"/>
</dbReference>
<dbReference type="OrthoDB" id="9812586at2"/>
<dbReference type="PROSITE" id="PS01071">
    <property type="entry name" value="GRPE"/>
    <property type="match status" value="1"/>
</dbReference>
<evidence type="ECO:0000256" key="12">
    <source>
        <dbReference type="RuleBase" id="RU004478"/>
    </source>
</evidence>
<evidence type="ECO:0000256" key="10">
    <source>
        <dbReference type="HAMAP-Rule" id="MF_01151"/>
    </source>
</evidence>
<dbReference type="Gene3D" id="3.90.20.20">
    <property type="match status" value="1"/>
</dbReference>
<name>A0A3D1JEI1_9CHLR</name>
<dbReference type="SUPFAM" id="SSF58014">
    <property type="entry name" value="Coiled-coil domain of nucleotide exchange factor GrpE"/>
    <property type="match status" value="1"/>
</dbReference>
<feature type="compositionally biased region" description="Basic and acidic residues" evidence="13">
    <location>
        <begin position="1"/>
        <end position="10"/>
    </location>
</feature>
<evidence type="ECO:0000256" key="1">
    <source>
        <dbReference type="ARBA" id="ARBA00004496"/>
    </source>
</evidence>
<comment type="subcellular location">
    <subcellularLocation>
        <location evidence="1 10">Cytoplasm</location>
    </subcellularLocation>
</comment>
<keyword evidence="6 10" id="KW-0143">Chaperone</keyword>
<comment type="subunit">
    <text evidence="3 10">Homodimer.</text>
</comment>
<evidence type="ECO:0000313" key="14">
    <source>
        <dbReference type="EMBL" id="HCE17001.1"/>
    </source>
</evidence>
<evidence type="ECO:0000256" key="8">
    <source>
        <dbReference type="ARBA" id="ARBA00072274"/>
    </source>
</evidence>
<dbReference type="RefSeq" id="WP_062189187.1">
    <property type="nucleotide sequence ID" value="NZ_DF967965.1"/>
</dbReference>
<dbReference type="GO" id="GO:0042803">
    <property type="term" value="F:protein homodimerization activity"/>
    <property type="evidence" value="ECO:0007669"/>
    <property type="project" value="InterPro"/>
</dbReference>
<dbReference type="PANTHER" id="PTHR21237">
    <property type="entry name" value="GRPE PROTEIN"/>
    <property type="match status" value="1"/>
</dbReference>
<organism evidence="14 15">
    <name type="scientific">Anaerolinea thermolimosa</name>
    <dbReference type="NCBI Taxonomy" id="229919"/>
    <lineage>
        <taxon>Bacteria</taxon>
        <taxon>Bacillati</taxon>
        <taxon>Chloroflexota</taxon>
        <taxon>Anaerolineae</taxon>
        <taxon>Anaerolineales</taxon>
        <taxon>Anaerolineaceae</taxon>
        <taxon>Anaerolinea</taxon>
    </lineage>
</organism>
<keyword evidence="4 10" id="KW-0963">Cytoplasm</keyword>
<dbReference type="EMBL" id="DPBP01000019">
    <property type="protein sequence ID" value="HCE17001.1"/>
    <property type="molecule type" value="Genomic_DNA"/>
</dbReference>
<dbReference type="GO" id="GO:0000774">
    <property type="term" value="F:adenyl-nucleotide exchange factor activity"/>
    <property type="evidence" value="ECO:0007669"/>
    <property type="project" value="InterPro"/>
</dbReference>
<dbReference type="GO" id="GO:0006457">
    <property type="term" value="P:protein folding"/>
    <property type="evidence" value="ECO:0007669"/>
    <property type="project" value="InterPro"/>
</dbReference>
<dbReference type="Gene3D" id="2.30.22.10">
    <property type="entry name" value="Head domain of nucleotide exchange factor GrpE"/>
    <property type="match status" value="1"/>
</dbReference>
<dbReference type="STRING" id="229919.GCA_001050195_00372"/>
<dbReference type="GO" id="GO:0051087">
    <property type="term" value="F:protein-folding chaperone binding"/>
    <property type="evidence" value="ECO:0007669"/>
    <property type="project" value="InterPro"/>
</dbReference>
<dbReference type="InterPro" id="IPR000740">
    <property type="entry name" value="GrpE"/>
</dbReference>
<dbReference type="CDD" id="cd00446">
    <property type="entry name" value="GrpE"/>
    <property type="match status" value="1"/>
</dbReference>
<evidence type="ECO:0000256" key="2">
    <source>
        <dbReference type="ARBA" id="ARBA00009054"/>
    </source>
</evidence>
<sequence length="206" mass="23457">MVERNNHHPEPQNNPSDEQVTAPGAELQGNEPAGSQEGAGKETQQVAVVPIEEYEAMQKSLEEVENRAREYFDGWQRERADFANYKRRIERDQATLSQTIAAEVIKKYLVVLDDLDRAMKMRPTEGEAAAWADGIELIYRKLQNILEAEGIKRIPAENEEFDPMRHEAISYEESPDHQSGQIIGVVQEGYMLGDRVLRPARVRVAR</sequence>
<dbReference type="AlphaFoldDB" id="A0A3D1JEI1"/>
<dbReference type="PRINTS" id="PR00773">
    <property type="entry name" value="GRPEPROTEIN"/>
</dbReference>
<keyword evidence="5 10" id="KW-0346">Stress response</keyword>
<accession>A0A3D1JEI1</accession>
<evidence type="ECO:0000256" key="3">
    <source>
        <dbReference type="ARBA" id="ARBA00011738"/>
    </source>
</evidence>
<reference evidence="14 15" key="1">
    <citation type="journal article" date="2018" name="Nat. Biotechnol.">
        <title>A standardized bacterial taxonomy based on genome phylogeny substantially revises the tree of life.</title>
        <authorList>
            <person name="Parks D.H."/>
            <person name="Chuvochina M."/>
            <person name="Waite D.W."/>
            <person name="Rinke C."/>
            <person name="Skarshewski A."/>
            <person name="Chaumeil P.A."/>
            <person name="Hugenholtz P."/>
        </authorList>
    </citation>
    <scope>NUCLEOTIDE SEQUENCE [LARGE SCALE GENOMIC DNA]</scope>
    <source>
        <strain evidence="14">UBA8781</strain>
    </source>
</reference>
<dbReference type="InterPro" id="IPR013805">
    <property type="entry name" value="GrpE_CC"/>
</dbReference>
<dbReference type="GO" id="GO:0051082">
    <property type="term" value="F:unfolded protein binding"/>
    <property type="evidence" value="ECO:0007669"/>
    <property type="project" value="TreeGrafter"/>
</dbReference>
<evidence type="ECO:0000256" key="13">
    <source>
        <dbReference type="SAM" id="MobiDB-lite"/>
    </source>
</evidence>
<protein>
    <recommendedName>
        <fullName evidence="8 10">Protein GrpE</fullName>
    </recommendedName>
    <alternativeName>
        <fullName evidence="9 10">HSP-70 cofactor</fullName>
    </alternativeName>
</protein>
<dbReference type="GO" id="GO:0005737">
    <property type="term" value="C:cytoplasm"/>
    <property type="evidence" value="ECO:0007669"/>
    <property type="project" value="UniProtKB-SubCell"/>
</dbReference>
<comment type="caution">
    <text evidence="14">The sequence shown here is derived from an EMBL/GenBank/DDBJ whole genome shotgun (WGS) entry which is preliminary data.</text>
</comment>
<feature type="region of interest" description="Disordered" evidence="13">
    <location>
        <begin position="1"/>
        <end position="47"/>
    </location>
</feature>
<evidence type="ECO:0000256" key="6">
    <source>
        <dbReference type="ARBA" id="ARBA00023186"/>
    </source>
</evidence>
<dbReference type="Proteomes" id="UP000264141">
    <property type="component" value="Unassembled WGS sequence"/>
</dbReference>
<dbReference type="SUPFAM" id="SSF51064">
    <property type="entry name" value="Head domain of nucleotide exchange factor GrpE"/>
    <property type="match status" value="1"/>
</dbReference>
<evidence type="ECO:0000256" key="9">
    <source>
        <dbReference type="ARBA" id="ARBA00076414"/>
    </source>
</evidence>
<dbReference type="InterPro" id="IPR009012">
    <property type="entry name" value="GrpE_head"/>
</dbReference>
<evidence type="ECO:0000256" key="5">
    <source>
        <dbReference type="ARBA" id="ARBA00023016"/>
    </source>
</evidence>
<comment type="similarity">
    <text evidence="2 10 12">Belongs to the GrpE family.</text>
</comment>
<evidence type="ECO:0000256" key="7">
    <source>
        <dbReference type="ARBA" id="ARBA00053401"/>
    </source>
</evidence>
<proteinExistence type="inferred from homology"/>
<evidence type="ECO:0000313" key="15">
    <source>
        <dbReference type="Proteomes" id="UP000264141"/>
    </source>
</evidence>
<dbReference type="FunFam" id="2.30.22.10:FF:000001">
    <property type="entry name" value="Protein GrpE"/>
    <property type="match status" value="1"/>
</dbReference>
<comment type="function">
    <text evidence="7 10 11">Participates actively in the response to hyperosmotic and heat shock by preventing the aggregation of stress-denatured proteins, in association with DnaK and GrpE. It is the nucleotide exchange factor for DnaK and may function as a thermosensor. Unfolded proteins bind initially to DnaJ; upon interaction with the DnaJ-bound protein, DnaK hydrolyzes its bound ATP, resulting in the formation of a stable complex. GrpE releases ADP from DnaK; ATP binding to DnaK triggers the release of the substrate protein, thus completing the reaction cycle. Several rounds of ATP-dependent interactions between DnaJ, DnaK and GrpE are required for fully efficient folding.</text>
</comment>
<evidence type="ECO:0000256" key="4">
    <source>
        <dbReference type="ARBA" id="ARBA00022490"/>
    </source>
</evidence>